<protein>
    <submittedName>
        <fullName evidence="2">SdpI family protein</fullName>
    </submittedName>
</protein>
<evidence type="ECO:0000313" key="3">
    <source>
        <dbReference type="Proteomes" id="UP001348641"/>
    </source>
</evidence>
<evidence type="ECO:0000313" key="2">
    <source>
        <dbReference type="EMBL" id="MEE2054389.1"/>
    </source>
</evidence>
<accession>A0ABU7KZH3</accession>
<dbReference type="RefSeq" id="WP_330161238.1">
    <property type="nucleotide sequence ID" value="NZ_BAAAJA010000021.1"/>
</dbReference>
<dbReference type="EMBL" id="JAUUCC010000108">
    <property type="protein sequence ID" value="MEE2054389.1"/>
    <property type="molecule type" value="Genomic_DNA"/>
</dbReference>
<comment type="caution">
    <text evidence="2">The sequence shown here is derived from an EMBL/GenBank/DDBJ whole genome shotgun (WGS) entry which is preliminary data.</text>
</comment>
<keyword evidence="1" id="KW-1133">Transmembrane helix</keyword>
<name>A0ABU7KZH3_9ACTN</name>
<organism evidence="2 3">
    <name type="scientific">Nocardiopsis tropica</name>
    <dbReference type="NCBI Taxonomy" id="109330"/>
    <lineage>
        <taxon>Bacteria</taxon>
        <taxon>Bacillati</taxon>
        <taxon>Actinomycetota</taxon>
        <taxon>Actinomycetes</taxon>
        <taxon>Streptosporangiales</taxon>
        <taxon>Nocardiopsidaceae</taxon>
        <taxon>Nocardiopsis</taxon>
    </lineage>
</organism>
<dbReference type="Proteomes" id="UP001348641">
    <property type="component" value="Unassembled WGS sequence"/>
</dbReference>
<dbReference type="InterPro" id="IPR025962">
    <property type="entry name" value="SdpI/YhfL"/>
</dbReference>
<reference evidence="2 3" key="1">
    <citation type="submission" date="2023-07" db="EMBL/GenBank/DDBJ databases">
        <authorList>
            <person name="Girao M."/>
            <person name="Carvalho M.F."/>
        </authorList>
    </citation>
    <scope>NUCLEOTIDE SEQUENCE [LARGE SCALE GENOMIC DNA]</scope>
    <source>
        <strain evidence="2 3">66/93</strain>
    </source>
</reference>
<gene>
    <name evidence="2" type="ORF">Q8A49_28210</name>
</gene>
<sequence length="120" mass="11913">MEEALGLVPILCGVAGISAVCIAVTRSGSDGRLPRDGAVGIRTRHTTASEAAWRAGHTAAPPLMAATAWVAAVTAVLAVLAQLSCGGGWGVVAGLCGMACEVVVLVRATMTADRAARSAS</sequence>
<feature type="transmembrane region" description="Helical" evidence="1">
    <location>
        <begin position="63"/>
        <end position="83"/>
    </location>
</feature>
<feature type="transmembrane region" description="Helical" evidence="1">
    <location>
        <begin position="89"/>
        <end position="108"/>
    </location>
</feature>
<keyword evidence="1" id="KW-0472">Membrane</keyword>
<feature type="transmembrane region" description="Helical" evidence="1">
    <location>
        <begin position="6"/>
        <end position="25"/>
    </location>
</feature>
<evidence type="ECO:0000256" key="1">
    <source>
        <dbReference type="SAM" id="Phobius"/>
    </source>
</evidence>
<keyword evidence="1" id="KW-0812">Transmembrane</keyword>
<dbReference type="Pfam" id="PF13630">
    <property type="entry name" value="SdpI"/>
    <property type="match status" value="1"/>
</dbReference>
<proteinExistence type="predicted"/>